<reference evidence="2" key="1">
    <citation type="journal article" date="2012" name="Proc. Natl. Acad. Sci. U.S.A.">
        <title>Genome sequence of the button mushroom Agaricus bisporus reveals mechanisms governing adaptation to a humic-rich ecological niche.</title>
        <authorList>
            <person name="Morin E."/>
            <person name="Kohler A."/>
            <person name="Baker A.R."/>
            <person name="Foulongne-Oriol M."/>
            <person name="Lombard V."/>
            <person name="Nagy L.G."/>
            <person name="Ohm R.A."/>
            <person name="Patyshakuliyeva A."/>
            <person name="Brun A."/>
            <person name="Aerts A.L."/>
            <person name="Bailey A.M."/>
            <person name="Billette C."/>
            <person name="Coutinho P.M."/>
            <person name="Deakin G."/>
            <person name="Doddapaneni H."/>
            <person name="Floudas D."/>
            <person name="Grimwood J."/>
            <person name="Hilden K."/>
            <person name="Kuees U."/>
            <person name="LaButti K.M."/>
            <person name="Lapidus A."/>
            <person name="Lindquist E.A."/>
            <person name="Lucas S.M."/>
            <person name="Murat C."/>
            <person name="Riley R.W."/>
            <person name="Salamov A.A."/>
            <person name="Schmutz J."/>
            <person name="Subramanian V."/>
            <person name="Woesten H.A.B."/>
            <person name="Xu J."/>
            <person name="Eastwood D.C."/>
            <person name="Foster G.D."/>
            <person name="Sonnenberg A.S."/>
            <person name="Cullen D."/>
            <person name="de Vries R.P."/>
            <person name="Lundell T."/>
            <person name="Hibbett D.S."/>
            <person name="Henrissat B."/>
            <person name="Burton K.S."/>
            <person name="Kerrigan R.W."/>
            <person name="Challen M.P."/>
            <person name="Grigoriev I.V."/>
            <person name="Martin F."/>
        </authorList>
    </citation>
    <scope>NUCLEOTIDE SEQUENCE [LARGE SCALE GENOMIC DNA]</scope>
    <source>
        <strain evidence="2">JB137-S8 / ATCC MYA-4627 / FGSC 10392</strain>
    </source>
</reference>
<dbReference type="EMBL" id="JH971388">
    <property type="protein sequence ID" value="EKM81394.1"/>
    <property type="molecule type" value="Genomic_DNA"/>
</dbReference>
<dbReference type="RefSeq" id="XP_007328822.1">
    <property type="nucleotide sequence ID" value="XM_007328760.1"/>
</dbReference>
<accession>K5W3M1</accession>
<dbReference type="KEGG" id="abp:AGABI1DRAFT91101"/>
<dbReference type="InParanoid" id="K5W3M1"/>
<keyword evidence="2" id="KW-1185">Reference proteome</keyword>
<evidence type="ECO:0000313" key="2">
    <source>
        <dbReference type="Proteomes" id="UP000008493"/>
    </source>
</evidence>
<dbReference type="AlphaFoldDB" id="K5W3M1"/>
<gene>
    <name evidence="1" type="ORF">AGABI1DRAFT_91101</name>
</gene>
<sequence>MTAKTVTGIKPSWNLNVWLDFQDEMLKWGYTGQSTRRWMLETVVTEEMRTEYCNEKYQKVDFEQQIGTYCCEKINSELIHVEVEGWLPDQRCTKLVCPHFFKQRHTRRGASNIGRGDTGG</sequence>
<dbReference type="Proteomes" id="UP000008493">
    <property type="component" value="Unassembled WGS sequence"/>
</dbReference>
<dbReference type="GeneID" id="18832396"/>
<evidence type="ECO:0000313" key="1">
    <source>
        <dbReference type="EMBL" id="EKM81394.1"/>
    </source>
</evidence>
<name>K5W3M1_AGABU</name>
<proteinExistence type="predicted"/>
<dbReference type="HOGENOM" id="CLU_2049005_0_0_1"/>
<protein>
    <submittedName>
        <fullName evidence="1">Uncharacterized protein</fullName>
    </submittedName>
</protein>
<organism evidence="1 2">
    <name type="scientific">Agaricus bisporus var. burnettii (strain JB137-S8 / ATCC MYA-4627 / FGSC 10392)</name>
    <name type="common">White button mushroom</name>
    <dbReference type="NCBI Taxonomy" id="597362"/>
    <lineage>
        <taxon>Eukaryota</taxon>
        <taxon>Fungi</taxon>
        <taxon>Dikarya</taxon>
        <taxon>Basidiomycota</taxon>
        <taxon>Agaricomycotina</taxon>
        <taxon>Agaricomycetes</taxon>
        <taxon>Agaricomycetidae</taxon>
        <taxon>Agaricales</taxon>
        <taxon>Agaricineae</taxon>
        <taxon>Agaricaceae</taxon>
        <taxon>Agaricus</taxon>
    </lineage>
</organism>